<gene>
    <name evidence="6" type="ORF">JOC83_001132</name>
</gene>
<dbReference type="InterPro" id="IPR006829">
    <property type="entry name" value="LXG_dom"/>
</dbReference>
<dbReference type="InterPro" id="IPR051768">
    <property type="entry name" value="Bact_secretion_toxin"/>
</dbReference>
<name>A0ABS2QS56_9BACI</name>
<keyword evidence="2" id="KW-0964">Secreted</keyword>
<sequence>MEKVYESSTLLDAAKERVKSYEALEKQLQPLKQALQGMADLGDDFQGKGADNIKAFYRRHVDVVTLLEDMVGSYKHFFQNLDEQADRVKLSGNTIVKVPFVEQDVSNSLQRSKDMIAQQKEALAAILGSISDLVPLSPFSKEAFNDHIDRAEKKRRETIEAVEQLDANWVAEYTGLEPLFTVLQAHVQSLLQESSQGGTIYQMAFDEQAYKASELYSVQKALHEQSLQYVDYKKQEKDVYELEKQAEIEANKPWYEKTWDTVTTFTGEITGYYDYKRATEGIDPITGAKLSTSQRTTAGAMAAAGFIPIIGWAGRAFKGGKAIYSTAKGVNAANHVLGAYKTTQGFNILGKAEKGLYGLVLTNGLYEYTTGKDMFGNTISDEQRQASLFQSLGIAGAGALSSRYARQVGEAGAKAVAKDSQKLSDMRNVLSTYTVQRVMKPLQQSAQGTYRGAAEYVKKSFNKLGDTPVPVRVRVFQTAGNSQMGFGFETVTLKDGIRYIEKSVGKGTGKNQEVVKFTKEQLSTKPPYSRDPDKWQKKGGKIEIDEEGTWTYTDWEIPPNRVSYPGGFPDFKSAGMVKQEVPIGKFERYDLDFAKADELALNGPKSDENTWHHHQDLTTMQEIDKEMHRRFRHMGGMSLSKK</sequence>
<dbReference type="EMBL" id="JAFBFC010000002">
    <property type="protein sequence ID" value="MBM7702298.1"/>
    <property type="molecule type" value="Genomic_DNA"/>
</dbReference>
<dbReference type="RefSeq" id="WP_205185066.1">
    <property type="nucleotide sequence ID" value="NZ_JAFBFC010000002.1"/>
</dbReference>
<proteinExistence type="inferred from homology"/>
<organism evidence="6 7">
    <name type="scientific">Priestia iocasae</name>
    <dbReference type="NCBI Taxonomy" id="2291674"/>
    <lineage>
        <taxon>Bacteria</taxon>
        <taxon>Bacillati</taxon>
        <taxon>Bacillota</taxon>
        <taxon>Bacilli</taxon>
        <taxon>Bacillales</taxon>
        <taxon>Bacillaceae</taxon>
        <taxon>Priestia</taxon>
    </lineage>
</organism>
<dbReference type="Pfam" id="PF12639">
    <property type="entry name" value="Colicin-DNase"/>
    <property type="match status" value="1"/>
</dbReference>
<evidence type="ECO:0000256" key="2">
    <source>
        <dbReference type="ARBA" id="ARBA00022525"/>
    </source>
</evidence>
<protein>
    <submittedName>
        <fullName evidence="6">Ribonuclease toxin of YeeF-YezG toxin-antitoxin module</fullName>
    </submittedName>
</protein>
<dbReference type="InterPro" id="IPR027797">
    <property type="entry name" value="PT-TG_dom"/>
</dbReference>
<keyword evidence="7" id="KW-1185">Reference proteome</keyword>
<feature type="domain" description="LXG" evidence="5">
    <location>
        <begin position="1"/>
        <end position="236"/>
    </location>
</feature>
<dbReference type="Pfam" id="PF04740">
    <property type="entry name" value="LXG"/>
    <property type="match status" value="1"/>
</dbReference>
<feature type="coiled-coil region" evidence="4">
    <location>
        <begin position="141"/>
        <end position="168"/>
    </location>
</feature>
<dbReference type="PANTHER" id="PTHR34976:SF2">
    <property type="entry name" value="TYPE VII SECRETION SYSTEM PROTEIN ESSD"/>
    <property type="match status" value="1"/>
</dbReference>
<dbReference type="Pfam" id="PF14449">
    <property type="entry name" value="PT-TG"/>
    <property type="match status" value="1"/>
</dbReference>
<comment type="similarity">
    <text evidence="3">In the N-terminal section; belongs to the LXG family.</text>
</comment>
<dbReference type="Proteomes" id="UP000809829">
    <property type="component" value="Unassembled WGS sequence"/>
</dbReference>
<dbReference type="PROSITE" id="PS51756">
    <property type="entry name" value="LXG"/>
    <property type="match status" value="1"/>
</dbReference>
<evidence type="ECO:0000313" key="6">
    <source>
        <dbReference type="EMBL" id="MBM7702298.1"/>
    </source>
</evidence>
<comment type="subcellular location">
    <subcellularLocation>
        <location evidence="1">Secreted</location>
    </subcellularLocation>
</comment>
<evidence type="ECO:0000256" key="3">
    <source>
        <dbReference type="ARBA" id="ARBA00034117"/>
    </source>
</evidence>
<comment type="caution">
    <text evidence="6">The sequence shown here is derived from an EMBL/GenBank/DDBJ whole genome shotgun (WGS) entry which is preliminary data.</text>
</comment>
<dbReference type="PANTHER" id="PTHR34976">
    <property type="entry name" value="RIBONUCLEASE YQCG-RELATED"/>
    <property type="match status" value="1"/>
</dbReference>
<evidence type="ECO:0000313" key="7">
    <source>
        <dbReference type="Proteomes" id="UP000809829"/>
    </source>
</evidence>
<evidence type="ECO:0000259" key="5">
    <source>
        <dbReference type="PROSITE" id="PS51756"/>
    </source>
</evidence>
<keyword evidence="4" id="KW-0175">Coiled coil</keyword>
<evidence type="ECO:0000256" key="4">
    <source>
        <dbReference type="SAM" id="Coils"/>
    </source>
</evidence>
<accession>A0ABS2QS56</accession>
<reference evidence="6 7" key="1">
    <citation type="submission" date="2021-01" db="EMBL/GenBank/DDBJ databases">
        <title>Genomic Encyclopedia of Type Strains, Phase IV (KMG-IV): sequencing the most valuable type-strain genomes for metagenomic binning, comparative biology and taxonomic classification.</title>
        <authorList>
            <person name="Goeker M."/>
        </authorList>
    </citation>
    <scope>NUCLEOTIDE SEQUENCE [LARGE SCALE GENOMIC DNA]</scope>
    <source>
        <strain evidence="6 7">DSM 104297</strain>
    </source>
</reference>
<evidence type="ECO:0000256" key="1">
    <source>
        <dbReference type="ARBA" id="ARBA00004613"/>
    </source>
</evidence>